<dbReference type="InterPro" id="IPR027417">
    <property type="entry name" value="P-loop_NTPase"/>
</dbReference>
<dbReference type="InterPro" id="IPR003593">
    <property type="entry name" value="AAA+_ATPase"/>
</dbReference>
<keyword evidence="3" id="KW-0067">ATP-binding</keyword>
<dbReference type="GO" id="GO:0016887">
    <property type="term" value="F:ATP hydrolysis activity"/>
    <property type="evidence" value="ECO:0007669"/>
    <property type="project" value="InterPro"/>
</dbReference>
<dbReference type="PANTHER" id="PTHR42788">
    <property type="entry name" value="TAURINE IMPORT ATP-BINDING PROTEIN-RELATED"/>
    <property type="match status" value="1"/>
</dbReference>
<keyword evidence="1" id="KW-0813">Transport</keyword>
<dbReference type="InterPro" id="IPR003439">
    <property type="entry name" value="ABC_transporter-like_ATP-bd"/>
</dbReference>
<dbReference type="EMBL" id="DF968180">
    <property type="protein sequence ID" value="GAP39948.1"/>
    <property type="molecule type" value="Genomic_DNA"/>
</dbReference>
<dbReference type="GO" id="GO:0005524">
    <property type="term" value="F:ATP binding"/>
    <property type="evidence" value="ECO:0007669"/>
    <property type="project" value="UniProtKB-KW"/>
</dbReference>
<dbReference type="SUPFAM" id="SSF52540">
    <property type="entry name" value="P-loop containing nucleoside triphosphate hydrolases"/>
    <property type="match status" value="1"/>
</dbReference>
<dbReference type="Proteomes" id="UP000053370">
    <property type="component" value="Unassembled WGS sequence"/>
</dbReference>
<evidence type="ECO:0000313" key="6">
    <source>
        <dbReference type="Proteomes" id="UP000053370"/>
    </source>
</evidence>
<keyword evidence="6" id="KW-1185">Reference proteome</keyword>
<reference evidence="5" key="1">
    <citation type="journal article" date="2015" name="Genome Announc.">
        <title>Draft Genome Sequence of Anaerolineae Strain TC1, a Novel Isolate from a Methanogenic Wastewater Treatment System.</title>
        <authorList>
            <person name="Matsuura N."/>
            <person name="Tourlousse D.M."/>
            <person name="Sun L."/>
            <person name="Toyonaga M."/>
            <person name="Kuroda K."/>
            <person name="Ohashi A."/>
            <person name="Cruz R."/>
            <person name="Yamaguchi T."/>
            <person name="Sekiguchi Y."/>
        </authorList>
    </citation>
    <scope>NUCLEOTIDE SEQUENCE [LARGE SCALE GENOMIC DNA]</scope>
    <source>
        <strain evidence="5">TC1</strain>
    </source>
</reference>
<evidence type="ECO:0000313" key="5">
    <source>
        <dbReference type="EMBL" id="GAP39948.1"/>
    </source>
</evidence>
<dbReference type="PROSITE" id="PS00211">
    <property type="entry name" value="ABC_TRANSPORTER_1"/>
    <property type="match status" value="1"/>
</dbReference>
<keyword evidence="2" id="KW-0547">Nucleotide-binding</keyword>
<dbReference type="PANTHER" id="PTHR42788:SF13">
    <property type="entry name" value="ALIPHATIC SULFONATES IMPORT ATP-BINDING PROTEIN SSUB"/>
    <property type="match status" value="1"/>
</dbReference>
<evidence type="ECO:0000256" key="3">
    <source>
        <dbReference type="ARBA" id="ARBA00022840"/>
    </source>
</evidence>
<name>A0A0K8PBB2_9CHLR</name>
<sequence length="274" mass="31145">MEELGKKTLQEPRIKFDNVSKVFETRSQEIVAVKDYSMEVLTGEFVSIIGPSGCGKSTLIRMLDGIIKPTYGAIYLDGIQVNEEGKMPKETLRKMGFIFQQPNLLPWYTVRENVALPLRIFGLSGQAWEKRVDELLELVGLTKSGQLFPYEISGGMLQRAGVIRAMVHDPEILLMDEPFGALDELTREQLNMELLDIWKETRKTIIFITHNVEEAVLLSSRIYIMGTQPGRLVSTVNIDLPRPRSLKMITQPEFISYKQKLTKLIGDLDLSKIK</sequence>
<dbReference type="Pfam" id="PF00005">
    <property type="entry name" value="ABC_tran"/>
    <property type="match status" value="1"/>
</dbReference>
<feature type="domain" description="ABC transporter" evidence="4">
    <location>
        <begin position="14"/>
        <end position="252"/>
    </location>
</feature>
<gene>
    <name evidence="5" type="ORF">ATC1_12487</name>
</gene>
<dbReference type="Gene3D" id="3.40.50.300">
    <property type="entry name" value="P-loop containing nucleotide triphosphate hydrolases"/>
    <property type="match status" value="1"/>
</dbReference>
<dbReference type="CDD" id="cd03293">
    <property type="entry name" value="ABC_NrtD_SsuB_transporters"/>
    <property type="match status" value="1"/>
</dbReference>
<dbReference type="InterPro" id="IPR017871">
    <property type="entry name" value="ABC_transporter-like_CS"/>
</dbReference>
<evidence type="ECO:0000256" key="1">
    <source>
        <dbReference type="ARBA" id="ARBA00022448"/>
    </source>
</evidence>
<organism evidence="5">
    <name type="scientific">Flexilinea flocculi</name>
    <dbReference type="NCBI Taxonomy" id="1678840"/>
    <lineage>
        <taxon>Bacteria</taxon>
        <taxon>Bacillati</taxon>
        <taxon>Chloroflexota</taxon>
        <taxon>Anaerolineae</taxon>
        <taxon>Anaerolineales</taxon>
        <taxon>Anaerolineaceae</taxon>
        <taxon>Flexilinea</taxon>
    </lineage>
</organism>
<evidence type="ECO:0000259" key="4">
    <source>
        <dbReference type="PROSITE" id="PS50893"/>
    </source>
</evidence>
<dbReference type="AlphaFoldDB" id="A0A0K8PBB2"/>
<dbReference type="RefSeq" id="WP_062278802.1">
    <property type="nucleotide sequence ID" value="NZ_DF968180.1"/>
</dbReference>
<dbReference type="PROSITE" id="PS50893">
    <property type="entry name" value="ABC_TRANSPORTER_2"/>
    <property type="match status" value="1"/>
</dbReference>
<accession>A0A0K8PBB2</accession>
<dbReference type="InterPro" id="IPR050166">
    <property type="entry name" value="ABC_transporter_ATP-bind"/>
</dbReference>
<proteinExistence type="predicted"/>
<dbReference type="SMART" id="SM00382">
    <property type="entry name" value="AAA"/>
    <property type="match status" value="1"/>
</dbReference>
<evidence type="ECO:0000256" key="2">
    <source>
        <dbReference type="ARBA" id="ARBA00022741"/>
    </source>
</evidence>
<dbReference type="STRING" id="1678840.ATC1_12487"/>
<protein>
    <submittedName>
        <fullName evidence="5">ABC-type nitrate/sulfonate/bicarbonate transport system, ATPase component</fullName>
    </submittedName>
</protein>
<dbReference type="OrthoDB" id="9784450at2"/>